<gene>
    <name evidence="10" type="ORF">CDL12_06136</name>
</gene>
<dbReference type="EMBL" id="NKXS01000992">
    <property type="protein sequence ID" value="PIN21176.1"/>
    <property type="molecule type" value="Genomic_DNA"/>
</dbReference>
<feature type="signal peptide" evidence="9">
    <location>
        <begin position="1"/>
        <end position="24"/>
    </location>
</feature>
<dbReference type="Pfam" id="PF05498">
    <property type="entry name" value="RALF"/>
    <property type="match status" value="1"/>
</dbReference>
<evidence type="ECO:0000256" key="9">
    <source>
        <dbReference type="SAM" id="SignalP"/>
    </source>
</evidence>
<feature type="region of interest" description="Disordered" evidence="8">
    <location>
        <begin position="29"/>
        <end position="69"/>
    </location>
</feature>
<evidence type="ECO:0000256" key="2">
    <source>
        <dbReference type="ARBA" id="ARBA00009178"/>
    </source>
</evidence>
<dbReference type="GO" id="GO:0005576">
    <property type="term" value="C:extracellular region"/>
    <property type="evidence" value="ECO:0007669"/>
    <property type="project" value="UniProtKB-SubCell"/>
</dbReference>
<feature type="compositionally biased region" description="Basic and acidic residues" evidence="8">
    <location>
        <begin position="50"/>
        <end position="60"/>
    </location>
</feature>
<evidence type="ECO:0000313" key="11">
    <source>
        <dbReference type="Proteomes" id="UP000231279"/>
    </source>
</evidence>
<keyword evidence="6" id="KW-1015">Disulfide bond</keyword>
<dbReference type="AlphaFoldDB" id="A0A2G9HUH7"/>
<dbReference type="InterPro" id="IPR008801">
    <property type="entry name" value="RALF"/>
</dbReference>
<comment type="similarity">
    <text evidence="2">Belongs to the plant rapid alkalinization factor (RALF) family.</text>
</comment>
<protein>
    <recommendedName>
        <fullName evidence="12">Rapid ALkalinization Factor</fullName>
    </recommendedName>
</protein>
<evidence type="ECO:0000313" key="10">
    <source>
        <dbReference type="EMBL" id="PIN21176.1"/>
    </source>
</evidence>
<evidence type="ECO:0000256" key="8">
    <source>
        <dbReference type="SAM" id="MobiDB-lite"/>
    </source>
</evidence>
<keyword evidence="5 9" id="KW-0732">Signal</keyword>
<dbReference type="PANTHER" id="PTHR34270">
    <property type="entry name" value="PROTEIN RALF-LIKE 15-RELATED"/>
    <property type="match status" value="1"/>
</dbReference>
<evidence type="ECO:0000256" key="7">
    <source>
        <dbReference type="ARBA" id="ARBA00037228"/>
    </source>
</evidence>
<organism evidence="10 11">
    <name type="scientific">Handroanthus impetiginosus</name>
    <dbReference type="NCBI Taxonomy" id="429701"/>
    <lineage>
        <taxon>Eukaryota</taxon>
        <taxon>Viridiplantae</taxon>
        <taxon>Streptophyta</taxon>
        <taxon>Embryophyta</taxon>
        <taxon>Tracheophyta</taxon>
        <taxon>Spermatophyta</taxon>
        <taxon>Magnoliopsida</taxon>
        <taxon>eudicotyledons</taxon>
        <taxon>Gunneridae</taxon>
        <taxon>Pentapetalae</taxon>
        <taxon>asterids</taxon>
        <taxon>lamiids</taxon>
        <taxon>Lamiales</taxon>
        <taxon>Bignoniaceae</taxon>
        <taxon>Crescentiina</taxon>
        <taxon>Tabebuia alliance</taxon>
        <taxon>Handroanthus</taxon>
    </lineage>
</organism>
<comment type="subcellular location">
    <subcellularLocation>
        <location evidence="1">Secreted</location>
    </subcellularLocation>
</comment>
<dbReference type="PANTHER" id="PTHR34270:SF3">
    <property type="entry name" value="PROTEIN RALF-LIKE 16-RELATED"/>
    <property type="match status" value="1"/>
</dbReference>
<name>A0A2G9HUH7_9LAMI</name>
<evidence type="ECO:0000256" key="6">
    <source>
        <dbReference type="ARBA" id="ARBA00023157"/>
    </source>
</evidence>
<comment type="caution">
    <text evidence="10">The sequence shown here is derived from an EMBL/GenBank/DDBJ whole genome shotgun (WGS) entry which is preliminary data.</text>
</comment>
<keyword evidence="3" id="KW-0964">Secreted</keyword>
<keyword evidence="4" id="KW-0372">Hormone</keyword>
<comment type="function">
    <text evidence="7">Cell signaling peptide that may regulate plant stress, growth, and development. Mediates a rapid alkalinization of extracellular space by mediating a transient increase in the cytoplasmic Ca(2+) concentration leading to a calcium-dependent signaling events through a cell surface receptor and a concomitant activation of some intracellular mitogen-activated protein kinases.</text>
</comment>
<dbReference type="Proteomes" id="UP000231279">
    <property type="component" value="Unassembled WGS sequence"/>
</dbReference>
<evidence type="ECO:0000256" key="5">
    <source>
        <dbReference type="ARBA" id="ARBA00022729"/>
    </source>
</evidence>
<sequence length="69" mass="7240">MAKMLMVSFMVLLVVSAVVSSSSATDLGYGGIGNDRGVPGPPTPANPYKRGCERSERCRGDGNSQMPHV</sequence>
<feature type="chain" id="PRO_5013627865" description="Rapid ALkalinization Factor" evidence="9">
    <location>
        <begin position="25"/>
        <end position="69"/>
    </location>
</feature>
<reference evidence="11" key="1">
    <citation type="journal article" date="2018" name="Gigascience">
        <title>Genome assembly of the Pink Ipe (Handroanthus impetiginosus, Bignoniaceae), a highly valued, ecologically keystone Neotropical timber forest tree.</title>
        <authorList>
            <person name="Silva-Junior O.B."/>
            <person name="Grattapaglia D."/>
            <person name="Novaes E."/>
            <person name="Collevatti R.G."/>
        </authorList>
    </citation>
    <scope>NUCLEOTIDE SEQUENCE [LARGE SCALE GENOMIC DNA]</scope>
    <source>
        <strain evidence="11">cv. UFG-1</strain>
    </source>
</reference>
<evidence type="ECO:0000256" key="1">
    <source>
        <dbReference type="ARBA" id="ARBA00004613"/>
    </source>
</evidence>
<accession>A0A2G9HUH7</accession>
<proteinExistence type="inferred from homology"/>
<evidence type="ECO:0000256" key="3">
    <source>
        <dbReference type="ARBA" id="ARBA00022525"/>
    </source>
</evidence>
<evidence type="ECO:0008006" key="12">
    <source>
        <dbReference type="Google" id="ProtNLM"/>
    </source>
</evidence>
<keyword evidence="11" id="KW-1185">Reference proteome</keyword>
<dbReference type="GO" id="GO:0005179">
    <property type="term" value="F:hormone activity"/>
    <property type="evidence" value="ECO:0007669"/>
    <property type="project" value="UniProtKB-KW"/>
</dbReference>
<evidence type="ECO:0000256" key="4">
    <source>
        <dbReference type="ARBA" id="ARBA00022702"/>
    </source>
</evidence>
<dbReference type="OrthoDB" id="1086468at2759"/>